<evidence type="ECO:0000259" key="3">
    <source>
        <dbReference type="Pfam" id="PF07833"/>
    </source>
</evidence>
<keyword evidence="1" id="KW-0732">Signal</keyword>
<dbReference type="GO" id="GO:0016787">
    <property type="term" value="F:hydrolase activity"/>
    <property type="evidence" value="ECO:0007669"/>
    <property type="project" value="UniProtKB-KW"/>
</dbReference>
<dbReference type="Pfam" id="PF02638">
    <property type="entry name" value="GHL10"/>
    <property type="match status" value="1"/>
</dbReference>
<dbReference type="KEGG" id="abut:Ami103574_09410"/>
<gene>
    <name evidence="4" type="ORF">Ami103574_09410</name>
</gene>
<dbReference type="InterPro" id="IPR052177">
    <property type="entry name" value="Divisome_Glycosyl_Hydrolase"/>
</dbReference>
<dbReference type="SUPFAM" id="SSF55383">
    <property type="entry name" value="Copper amine oxidase, domain N"/>
    <property type="match status" value="1"/>
</dbReference>
<name>A0A858BUB4_9FIRM</name>
<dbReference type="EMBL" id="CP048649">
    <property type="protein sequence ID" value="QIB69533.1"/>
    <property type="molecule type" value="Genomic_DNA"/>
</dbReference>
<evidence type="ECO:0000313" key="5">
    <source>
        <dbReference type="Proteomes" id="UP000466848"/>
    </source>
</evidence>
<dbReference type="PANTHER" id="PTHR43405">
    <property type="entry name" value="GLYCOSYL HYDROLASE DIGH"/>
    <property type="match status" value="1"/>
</dbReference>
<dbReference type="InterPro" id="IPR012854">
    <property type="entry name" value="Cu_amine_oxidase-like_N"/>
</dbReference>
<dbReference type="Proteomes" id="UP000466848">
    <property type="component" value="Chromosome"/>
</dbReference>
<dbReference type="Pfam" id="PF07833">
    <property type="entry name" value="Cu_amine_oxidN1"/>
    <property type="match status" value="1"/>
</dbReference>
<dbReference type="InterPro" id="IPR036582">
    <property type="entry name" value="Mao_N_sf"/>
</dbReference>
<reference evidence="4 5" key="1">
    <citation type="submission" date="2020-02" db="EMBL/GenBank/DDBJ databases">
        <authorList>
            <person name="Kim Y.B."/>
            <person name="Roh S.W."/>
        </authorList>
    </citation>
    <scope>NUCLEOTIDE SEQUENCE [LARGE SCALE GENOMIC DNA]</scope>
    <source>
        <strain evidence="4 5">DSM 103574</strain>
    </source>
</reference>
<dbReference type="RefSeq" id="WP_163066776.1">
    <property type="nucleotide sequence ID" value="NZ_CP048649.1"/>
</dbReference>
<evidence type="ECO:0000259" key="2">
    <source>
        <dbReference type="Pfam" id="PF02638"/>
    </source>
</evidence>
<keyword evidence="4" id="KW-0378">Hydrolase</keyword>
<dbReference type="AlphaFoldDB" id="A0A858BUB4"/>
<dbReference type="Gene3D" id="3.30.457.10">
    <property type="entry name" value="Copper amine oxidase-like, N-terminal domain"/>
    <property type="match status" value="1"/>
</dbReference>
<evidence type="ECO:0000256" key="1">
    <source>
        <dbReference type="ARBA" id="ARBA00022729"/>
    </source>
</evidence>
<protein>
    <submittedName>
        <fullName evidence="4">Family 10 glycosylhydrolase</fullName>
    </submittedName>
</protein>
<dbReference type="InterPro" id="IPR017853">
    <property type="entry name" value="GH"/>
</dbReference>
<dbReference type="SUPFAM" id="SSF51445">
    <property type="entry name" value="(Trans)glycosidases"/>
    <property type="match status" value="1"/>
</dbReference>
<dbReference type="Gene3D" id="3.20.20.80">
    <property type="entry name" value="Glycosidases"/>
    <property type="match status" value="1"/>
</dbReference>
<feature type="domain" description="Glycosyl hydrolase-like 10" evidence="2">
    <location>
        <begin position="188"/>
        <end position="500"/>
    </location>
</feature>
<dbReference type="InterPro" id="IPR003790">
    <property type="entry name" value="GHL10"/>
</dbReference>
<organism evidence="4 5">
    <name type="scientific">Aminipila butyrica</name>
    <dbReference type="NCBI Taxonomy" id="433296"/>
    <lineage>
        <taxon>Bacteria</taxon>
        <taxon>Bacillati</taxon>
        <taxon>Bacillota</taxon>
        <taxon>Clostridia</taxon>
        <taxon>Peptostreptococcales</taxon>
        <taxon>Anaerovoracaceae</taxon>
        <taxon>Aminipila</taxon>
    </lineage>
</organism>
<dbReference type="PANTHER" id="PTHR43405:SF1">
    <property type="entry name" value="GLYCOSYL HYDROLASE DIGH"/>
    <property type="match status" value="1"/>
</dbReference>
<sequence length="559" mass="62300">MMNENEVYRGRQERRRWTLILFLLVLTGMAVLWGLGAHPVYADTGTQINLSLDDNLLNLDKSMGEPFIDGNSRTLVPFRGVMEAFGGTVTWDNDQRIASVVKNGTTVQVPIDANYILVNGTLKTNDTAAVIKGERTYLPIRAVLEAFGAGVAWDNQNRIVVIHTDGTVAEFPDAEKPSGTNTTAPAGEMNAMWISYLEYMNMPKTEVGFKAGVDAMFDRCKALGMNAVIVHVRSHGDAMYPSQYYPWSIFASGTQGTNPGYDPMAYMISAAHSRGLEFHAWINPYRVTGYGTYWSQVGASNPVKLWQSDGNPSNDRWALLHKGEYYLNPAIPEVRQMVIDGVREIVQNYDVDGIHFDDYFYPSVNDSDQAACFDKPEYDQSGSSMSIANWRRNNVDLLVKGVYEAVKGVDSQVVFGISPAGNLSNLRSNASYFVDIDKWLSQPGYVDYIMPQLYWGFETKDSSGNTAAYAYVNNLNSWINLADKGPVKLYVGLNMANAGSNVPDKNATSEWLRYNDIIARQVTTGRATGKVAGYAYFRYEYFNKDIAQKEVNNLVKVLN</sequence>
<keyword evidence="5" id="KW-1185">Reference proteome</keyword>
<evidence type="ECO:0000313" key="4">
    <source>
        <dbReference type="EMBL" id="QIB69533.1"/>
    </source>
</evidence>
<feature type="domain" description="Copper amine oxidase-like N-terminal" evidence="3">
    <location>
        <begin position="64"/>
        <end position="162"/>
    </location>
</feature>
<accession>A0A858BUB4</accession>
<proteinExistence type="predicted"/>